<name>A0ABQ3PVF4_9ACTN</name>
<evidence type="ECO:0000256" key="1">
    <source>
        <dbReference type="PROSITE-ProRule" id="PRU00169"/>
    </source>
</evidence>
<dbReference type="SUPFAM" id="SSF52172">
    <property type="entry name" value="CheY-like"/>
    <property type="match status" value="1"/>
</dbReference>
<proteinExistence type="predicted"/>
<dbReference type="RefSeq" id="WP_190077884.1">
    <property type="nucleotide sequence ID" value="NZ_BMTC01000020.1"/>
</dbReference>
<comment type="caution">
    <text evidence="3">The sequence shown here is derived from an EMBL/GenBank/DDBJ whole genome shotgun (WGS) entry which is preliminary data.</text>
</comment>
<gene>
    <name evidence="3" type="ORF">Sdagh_07350</name>
</gene>
<sequence>MAATSLRPPGGRAARRPVPVTRVLVADDGHLIRAALIELLRTEGDVETVADTGDGRQVLPLVRWPVPAGPSPP</sequence>
<dbReference type="Proteomes" id="UP001052655">
    <property type="component" value="Unassembled WGS sequence"/>
</dbReference>
<dbReference type="Gene3D" id="3.40.50.2300">
    <property type="match status" value="1"/>
</dbReference>
<evidence type="ECO:0000259" key="2">
    <source>
        <dbReference type="PROSITE" id="PS50110"/>
    </source>
</evidence>
<dbReference type="InterPro" id="IPR011006">
    <property type="entry name" value="CheY-like_superfamily"/>
</dbReference>
<dbReference type="EMBL" id="BNDX01000002">
    <property type="protein sequence ID" value="GHI29005.1"/>
    <property type="molecule type" value="Genomic_DNA"/>
</dbReference>
<keyword evidence="4" id="KW-1185">Reference proteome</keyword>
<dbReference type="PROSITE" id="PS50110">
    <property type="entry name" value="RESPONSE_REGULATORY"/>
    <property type="match status" value="1"/>
</dbReference>
<accession>A0ABQ3PVF4</accession>
<dbReference type="InterPro" id="IPR001789">
    <property type="entry name" value="Sig_transdc_resp-reg_receiver"/>
</dbReference>
<reference evidence="3" key="1">
    <citation type="submission" date="2024-05" db="EMBL/GenBank/DDBJ databases">
        <title>Whole genome shotgun sequence of Streptomyces daghestanicus NBRC 12762.</title>
        <authorList>
            <person name="Komaki H."/>
            <person name="Tamura T."/>
        </authorList>
    </citation>
    <scope>NUCLEOTIDE SEQUENCE</scope>
    <source>
        <strain evidence="3">NBRC 12762</strain>
    </source>
</reference>
<evidence type="ECO:0000313" key="3">
    <source>
        <dbReference type="EMBL" id="GHI29005.1"/>
    </source>
</evidence>
<comment type="caution">
    <text evidence="1">Lacks conserved residue(s) required for the propagation of feature annotation.</text>
</comment>
<organism evidence="3 4">
    <name type="scientific">Streptomyces daghestanicus</name>
    <dbReference type="NCBI Taxonomy" id="66885"/>
    <lineage>
        <taxon>Bacteria</taxon>
        <taxon>Bacillati</taxon>
        <taxon>Actinomycetota</taxon>
        <taxon>Actinomycetes</taxon>
        <taxon>Kitasatosporales</taxon>
        <taxon>Streptomycetaceae</taxon>
        <taxon>Streptomyces</taxon>
    </lineage>
</organism>
<evidence type="ECO:0000313" key="4">
    <source>
        <dbReference type="Proteomes" id="UP001052655"/>
    </source>
</evidence>
<feature type="domain" description="Response regulatory" evidence="2">
    <location>
        <begin position="22"/>
        <end position="73"/>
    </location>
</feature>
<protein>
    <recommendedName>
        <fullName evidence="2">Response regulatory domain-containing protein</fullName>
    </recommendedName>
</protein>